<evidence type="ECO:0000256" key="5">
    <source>
        <dbReference type="ARBA" id="ARBA00022750"/>
    </source>
</evidence>
<keyword evidence="4 9" id="KW-0812">Transmembrane</keyword>
<comment type="subcellular location">
    <subcellularLocation>
        <location evidence="9">Cell membrane</location>
        <topology evidence="9">Multi-pass membrane protein</topology>
    </subcellularLocation>
</comment>
<dbReference type="PANTHER" id="PTHR33695">
    <property type="entry name" value="LIPOPROTEIN SIGNAL PEPTIDASE"/>
    <property type="match status" value="1"/>
</dbReference>
<keyword evidence="7 9" id="KW-1133">Transmembrane helix</keyword>
<dbReference type="PANTHER" id="PTHR33695:SF1">
    <property type="entry name" value="LIPOPROTEIN SIGNAL PEPTIDASE"/>
    <property type="match status" value="1"/>
</dbReference>
<dbReference type="InterPro" id="IPR001872">
    <property type="entry name" value="Peptidase_A8"/>
</dbReference>
<protein>
    <recommendedName>
        <fullName evidence="9">Lipoprotein signal peptidase</fullName>
        <ecNumber evidence="9">3.4.23.36</ecNumber>
    </recommendedName>
    <alternativeName>
        <fullName evidence="9">Prolipoprotein signal peptidase</fullName>
    </alternativeName>
    <alternativeName>
        <fullName evidence="9">Signal peptidase II</fullName>
        <shortName evidence="9">SPase II</shortName>
    </alternativeName>
</protein>
<sequence length="170" mass="18655">MKSKIVGVIAIILIFALDQASKAYAIDWYSKSGATEVLKFCSLVEVWNRGISFGMFGALESSNLIFTYVSLGVILMLFVLFVQSKCNKSTFCMGVVIGGALGNLADRLRFGAVYDFISLHVGEFQWPAFNFADVCVTCGVICFLCLEIIYHAKARVEASGDPDTLSVKKY</sequence>
<dbReference type="EMBL" id="CP015994">
    <property type="protein sequence ID" value="ASI47946.1"/>
    <property type="molecule type" value="Genomic_DNA"/>
</dbReference>
<dbReference type="KEGG" id="aoh:AOV_04045"/>
<evidence type="ECO:0000256" key="4">
    <source>
        <dbReference type="ARBA" id="ARBA00022692"/>
    </source>
</evidence>
<reference evidence="12" key="1">
    <citation type="submission" date="2018-06" db="EMBL/GenBank/DDBJ databases">
        <title>The Anaplasma ovis genome reveals a high proportion of pseudogenes.</title>
        <authorList>
            <person name="Liu Z."/>
            <person name="Peasley A.M."/>
            <person name="Yang J."/>
            <person name="Li Y."/>
            <person name="Guan G."/>
            <person name="Luo J."/>
            <person name="Yin H."/>
            <person name="Brayton K.A."/>
        </authorList>
    </citation>
    <scope>NUCLEOTIDE SEQUENCE [LARGE SCALE GENOMIC DNA]</scope>
    <source>
        <strain evidence="12">Haibei</strain>
    </source>
</reference>
<reference evidence="11 12" key="2">
    <citation type="journal article" date="2019" name="BMC Genomics">
        <title>The Anaplasma ovis genome reveals a high proportion of pseudogenes.</title>
        <authorList>
            <person name="Liu Z."/>
            <person name="Peasley A.M."/>
            <person name="Yang J."/>
            <person name="Li Y."/>
            <person name="Guan G."/>
            <person name="Luo J."/>
            <person name="Yin H."/>
            <person name="Brayton K.A."/>
        </authorList>
    </citation>
    <scope>NUCLEOTIDE SEQUENCE [LARGE SCALE GENOMIC DNA]</scope>
    <source>
        <strain evidence="11 12">Haibei</strain>
    </source>
</reference>
<dbReference type="Pfam" id="PF01252">
    <property type="entry name" value="Peptidase_A8"/>
    <property type="match status" value="1"/>
</dbReference>
<dbReference type="GO" id="GO:0004190">
    <property type="term" value="F:aspartic-type endopeptidase activity"/>
    <property type="evidence" value="ECO:0007669"/>
    <property type="project" value="UniProtKB-UniRule"/>
</dbReference>
<evidence type="ECO:0000256" key="7">
    <source>
        <dbReference type="ARBA" id="ARBA00022989"/>
    </source>
</evidence>
<feature type="active site" evidence="9">
    <location>
        <position position="133"/>
    </location>
</feature>
<dbReference type="UniPathway" id="UPA00665"/>
<evidence type="ECO:0000256" key="1">
    <source>
        <dbReference type="ARBA" id="ARBA00006139"/>
    </source>
</evidence>
<keyword evidence="8 9" id="KW-0472">Membrane</keyword>
<evidence type="ECO:0000313" key="11">
    <source>
        <dbReference type="EMBL" id="ASI47946.1"/>
    </source>
</evidence>
<feature type="transmembrane region" description="Helical" evidence="9">
    <location>
        <begin position="128"/>
        <end position="150"/>
    </location>
</feature>
<keyword evidence="3 9" id="KW-0645">Protease</keyword>
<comment type="pathway">
    <text evidence="9">Protein modification; lipoprotein biosynthesis (signal peptide cleavage).</text>
</comment>
<dbReference type="NCBIfam" id="NF011357">
    <property type="entry name" value="PRK14775.1"/>
    <property type="match status" value="1"/>
</dbReference>
<dbReference type="NCBIfam" id="TIGR00077">
    <property type="entry name" value="lspA"/>
    <property type="match status" value="1"/>
</dbReference>
<feature type="transmembrane region" description="Helical" evidence="9">
    <location>
        <begin position="65"/>
        <end position="82"/>
    </location>
</feature>
<evidence type="ECO:0000256" key="9">
    <source>
        <dbReference type="HAMAP-Rule" id="MF_00161"/>
    </source>
</evidence>
<feature type="active site" evidence="9">
    <location>
        <position position="115"/>
    </location>
</feature>
<gene>
    <name evidence="9 11" type="primary">lspA</name>
    <name evidence="11" type="ORF">AOV_04045</name>
</gene>
<organism evidence="11 12">
    <name type="scientific">Anaplasma ovis str. Haibei</name>
    <dbReference type="NCBI Taxonomy" id="1248439"/>
    <lineage>
        <taxon>Bacteria</taxon>
        <taxon>Pseudomonadati</taxon>
        <taxon>Pseudomonadota</taxon>
        <taxon>Alphaproteobacteria</taxon>
        <taxon>Rickettsiales</taxon>
        <taxon>Anaplasmataceae</taxon>
        <taxon>Anaplasma</taxon>
    </lineage>
</organism>
<dbReference type="HAMAP" id="MF_00161">
    <property type="entry name" value="LspA"/>
    <property type="match status" value="1"/>
</dbReference>
<evidence type="ECO:0000256" key="3">
    <source>
        <dbReference type="ARBA" id="ARBA00022670"/>
    </source>
</evidence>
<keyword evidence="5 9" id="KW-0064">Aspartyl protease</keyword>
<dbReference type="GO" id="GO:0005886">
    <property type="term" value="C:plasma membrane"/>
    <property type="evidence" value="ECO:0007669"/>
    <property type="project" value="UniProtKB-SubCell"/>
</dbReference>
<comment type="function">
    <text evidence="9">This protein specifically catalyzes the removal of signal peptides from prolipoproteins.</text>
</comment>
<name>A0A2Z2LIH7_9RICK</name>
<dbReference type="EC" id="3.4.23.36" evidence="9"/>
<dbReference type="GO" id="GO:0006508">
    <property type="term" value="P:proteolysis"/>
    <property type="evidence" value="ECO:0007669"/>
    <property type="project" value="UniProtKB-KW"/>
</dbReference>
<comment type="caution">
    <text evidence="9">Lacks conserved residue(s) required for the propagation of feature annotation.</text>
</comment>
<dbReference type="RefSeq" id="WP_075139401.1">
    <property type="nucleotide sequence ID" value="NZ_CP015994.1"/>
</dbReference>
<evidence type="ECO:0000256" key="8">
    <source>
        <dbReference type="ARBA" id="ARBA00023136"/>
    </source>
</evidence>
<evidence type="ECO:0000313" key="12">
    <source>
        <dbReference type="Proteomes" id="UP000259762"/>
    </source>
</evidence>
<comment type="similarity">
    <text evidence="1 9 10">Belongs to the peptidase A8 family.</text>
</comment>
<feature type="transmembrane region" description="Helical" evidence="9">
    <location>
        <begin position="89"/>
        <end position="108"/>
    </location>
</feature>
<accession>A0A2Z2LIH7</accession>
<keyword evidence="6 9" id="KW-0378">Hydrolase</keyword>
<dbReference type="AlphaFoldDB" id="A0A2Z2LIH7"/>
<dbReference type="PRINTS" id="PR00781">
    <property type="entry name" value="LIPOSIGPTASE"/>
</dbReference>
<dbReference type="Proteomes" id="UP000259762">
    <property type="component" value="Chromosome"/>
</dbReference>
<keyword evidence="2 9" id="KW-1003">Cell membrane</keyword>
<evidence type="ECO:0000256" key="6">
    <source>
        <dbReference type="ARBA" id="ARBA00022801"/>
    </source>
</evidence>
<comment type="catalytic activity">
    <reaction evidence="9">
        <text>Release of signal peptides from bacterial membrane prolipoproteins. Hydrolyzes -Xaa-Yaa-Zaa-|-(S,diacylglyceryl)Cys-, in which Xaa is hydrophobic (preferably Leu), and Yaa (Ala or Ser) and Zaa (Gly or Ala) have small, neutral side chains.</text>
        <dbReference type="EC" id="3.4.23.36"/>
    </reaction>
</comment>
<evidence type="ECO:0000256" key="2">
    <source>
        <dbReference type="ARBA" id="ARBA00022475"/>
    </source>
</evidence>
<proteinExistence type="inferred from homology"/>
<dbReference type="OrthoDB" id="9810259at2"/>
<evidence type="ECO:0000256" key="10">
    <source>
        <dbReference type="RuleBase" id="RU004181"/>
    </source>
</evidence>
<keyword evidence="12" id="KW-1185">Reference proteome</keyword>